<protein>
    <recommendedName>
        <fullName evidence="3">N-acetyltransferase domain-containing protein</fullName>
    </recommendedName>
</protein>
<dbReference type="InterPro" id="IPR016181">
    <property type="entry name" value="Acyl_CoA_acyltransferase"/>
</dbReference>
<dbReference type="EMBL" id="JNBR01002830">
    <property type="protein sequence ID" value="OQR81187.1"/>
    <property type="molecule type" value="Genomic_DNA"/>
</dbReference>
<dbReference type="SUPFAM" id="SSF55729">
    <property type="entry name" value="Acyl-CoA N-acyltransferases (Nat)"/>
    <property type="match status" value="1"/>
</dbReference>
<evidence type="ECO:0000256" key="2">
    <source>
        <dbReference type="ARBA" id="ARBA00023315"/>
    </source>
</evidence>
<organism evidence="4 5">
    <name type="scientific">Achlya hypogyna</name>
    <name type="common">Oomycete</name>
    <name type="synonym">Protoachlya hypogyna</name>
    <dbReference type="NCBI Taxonomy" id="1202772"/>
    <lineage>
        <taxon>Eukaryota</taxon>
        <taxon>Sar</taxon>
        <taxon>Stramenopiles</taxon>
        <taxon>Oomycota</taxon>
        <taxon>Saprolegniomycetes</taxon>
        <taxon>Saprolegniales</taxon>
        <taxon>Achlyaceae</taxon>
        <taxon>Achlya</taxon>
    </lineage>
</organism>
<dbReference type="InterPro" id="IPR000182">
    <property type="entry name" value="GNAT_dom"/>
</dbReference>
<gene>
    <name evidence="4" type="ORF">ACHHYP_16693</name>
</gene>
<keyword evidence="1" id="KW-0808">Transferase</keyword>
<dbReference type="CDD" id="cd04301">
    <property type="entry name" value="NAT_SF"/>
    <property type="match status" value="1"/>
</dbReference>
<dbReference type="PROSITE" id="PS51186">
    <property type="entry name" value="GNAT"/>
    <property type="match status" value="1"/>
</dbReference>
<evidence type="ECO:0000256" key="1">
    <source>
        <dbReference type="ARBA" id="ARBA00022679"/>
    </source>
</evidence>
<keyword evidence="5" id="KW-1185">Reference proteome</keyword>
<dbReference type="Gene3D" id="3.40.630.30">
    <property type="match status" value="1"/>
</dbReference>
<evidence type="ECO:0000313" key="4">
    <source>
        <dbReference type="EMBL" id="OQR81187.1"/>
    </source>
</evidence>
<keyword evidence="2" id="KW-0012">Acyltransferase</keyword>
<evidence type="ECO:0000313" key="5">
    <source>
        <dbReference type="Proteomes" id="UP000243579"/>
    </source>
</evidence>
<sequence length="154" mass="16932">MADDRFEVRAVTAADIPAIRRLNMVALPIQVADHIYREALQVAGAPSWVAVHHASGAIAGAILVHQDVDTRVCIRTLAVDVRHRGQGLGLRLVTQTLEAAAGHITYLHVQVDNTDAIALYKRAGFLVQERLTNYYRRVACPDCFIMLHNAQQSG</sequence>
<evidence type="ECO:0000259" key="3">
    <source>
        <dbReference type="PROSITE" id="PS51186"/>
    </source>
</evidence>
<comment type="caution">
    <text evidence="4">The sequence shown here is derived from an EMBL/GenBank/DDBJ whole genome shotgun (WGS) entry which is preliminary data.</text>
</comment>
<proteinExistence type="predicted"/>
<accession>A0A1V9Y654</accession>
<dbReference type="Proteomes" id="UP000243579">
    <property type="component" value="Unassembled WGS sequence"/>
</dbReference>
<feature type="domain" description="N-acetyltransferase" evidence="3">
    <location>
        <begin position="6"/>
        <end position="151"/>
    </location>
</feature>
<dbReference type="InterPro" id="IPR051556">
    <property type="entry name" value="N-term/lysine_N-AcTrnsfr"/>
</dbReference>
<dbReference type="PANTHER" id="PTHR42919">
    <property type="entry name" value="N-ALPHA-ACETYLTRANSFERASE"/>
    <property type="match status" value="1"/>
</dbReference>
<dbReference type="PANTHER" id="PTHR42919:SF8">
    <property type="entry name" value="N-ALPHA-ACETYLTRANSFERASE 50"/>
    <property type="match status" value="1"/>
</dbReference>
<reference evidence="4 5" key="1">
    <citation type="journal article" date="2014" name="Genome Biol. Evol.">
        <title>The secreted proteins of Achlya hypogyna and Thraustotheca clavata identify the ancestral oomycete secretome and reveal gene acquisitions by horizontal gene transfer.</title>
        <authorList>
            <person name="Misner I."/>
            <person name="Blouin N."/>
            <person name="Leonard G."/>
            <person name="Richards T.A."/>
            <person name="Lane C.E."/>
        </authorList>
    </citation>
    <scope>NUCLEOTIDE SEQUENCE [LARGE SCALE GENOMIC DNA]</scope>
    <source>
        <strain evidence="4 5">ATCC 48635</strain>
    </source>
</reference>
<dbReference type="OrthoDB" id="47374at2759"/>
<name>A0A1V9Y654_ACHHY</name>
<dbReference type="STRING" id="1202772.A0A1V9Y654"/>
<dbReference type="Pfam" id="PF00583">
    <property type="entry name" value="Acetyltransf_1"/>
    <property type="match status" value="1"/>
</dbReference>
<dbReference type="AlphaFoldDB" id="A0A1V9Y654"/>
<dbReference type="GO" id="GO:0016747">
    <property type="term" value="F:acyltransferase activity, transferring groups other than amino-acyl groups"/>
    <property type="evidence" value="ECO:0007669"/>
    <property type="project" value="InterPro"/>
</dbReference>